<proteinExistence type="predicted"/>
<evidence type="ECO:0000313" key="4">
    <source>
        <dbReference type="Proteomes" id="UP001146351"/>
    </source>
</evidence>
<feature type="region of interest" description="Disordered" evidence="1">
    <location>
        <begin position="162"/>
        <end position="367"/>
    </location>
</feature>
<dbReference type="GO" id="GO:0006302">
    <property type="term" value="P:double-strand break repair"/>
    <property type="evidence" value="ECO:0007669"/>
    <property type="project" value="TreeGrafter"/>
</dbReference>
<organism evidence="3 4">
    <name type="scientific">Penicillium capsulatum</name>
    <dbReference type="NCBI Taxonomy" id="69766"/>
    <lineage>
        <taxon>Eukaryota</taxon>
        <taxon>Fungi</taxon>
        <taxon>Dikarya</taxon>
        <taxon>Ascomycota</taxon>
        <taxon>Pezizomycotina</taxon>
        <taxon>Eurotiomycetes</taxon>
        <taxon>Eurotiomycetidae</taxon>
        <taxon>Eurotiales</taxon>
        <taxon>Aspergillaceae</taxon>
        <taxon>Penicillium</taxon>
    </lineage>
</organism>
<feature type="compositionally biased region" description="Low complexity" evidence="1">
    <location>
        <begin position="167"/>
        <end position="177"/>
    </location>
</feature>
<gene>
    <name evidence="3" type="ORF">N7492_000214</name>
</gene>
<dbReference type="InterPro" id="IPR018838">
    <property type="entry name" value="ZGRF1-like_N"/>
</dbReference>
<dbReference type="GO" id="GO:0035861">
    <property type="term" value="C:site of double-strand break"/>
    <property type="evidence" value="ECO:0007669"/>
    <property type="project" value="TreeGrafter"/>
</dbReference>
<dbReference type="Pfam" id="PF10382">
    <property type="entry name" value="ZGRF1-like_N"/>
    <property type="match status" value="1"/>
</dbReference>
<dbReference type="OrthoDB" id="6513042at2759"/>
<name>A0A9W9IQT9_9EURO</name>
<comment type="caution">
    <text evidence="3">The sequence shown here is derived from an EMBL/GenBank/DDBJ whole genome shotgun (WGS) entry which is preliminary data.</text>
</comment>
<reference evidence="3" key="2">
    <citation type="journal article" date="2023" name="IMA Fungus">
        <title>Comparative genomic study of the Penicillium genus elucidates a diverse pangenome and 15 lateral gene transfer events.</title>
        <authorList>
            <person name="Petersen C."/>
            <person name="Sorensen T."/>
            <person name="Nielsen M.R."/>
            <person name="Sondergaard T.E."/>
            <person name="Sorensen J.L."/>
            <person name="Fitzpatrick D.A."/>
            <person name="Frisvad J.C."/>
            <person name="Nielsen K.L."/>
        </authorList>
    </citation>
    <scope>NUCLEOTIDE SEQUENCE</scope>
    <source>
        <strain evidence="3">IBT 21917</strain>
    </source>
</reference>
<dbReference type="PANTHER" id="PTHR28535">
    <property type="entry name" value="ZINC FINGER GRF-TYPE CONTAINING 1"/>
    <property type="match status" value="1"/>
</dbReference>
<accession>A0A9W9IQT9</accession>
<evidence type="ECO:0000259" key="2">
    <source>
        <dbReference type="Pfam" id="PF10382"/>
    </source>
</evidence>
<dbReference type="GO" id="GO:0005634">
    <property type="term" value="C:nucleus"/>
    <property type="evidence" value="ECO:0007669"/>
    <property type="project" value="TreeGrafter"/>
</dbReference>
<dbReference type="EMBL" id="JAPQKO010000001">
    <property type="protein sequence ID" value="KAJ5182598.1"/>
    <property type="molecule type" value="Genomic_DNA"/>
</dbReference>
<dbReference type="PANTHER" id="PTHR28535:SF1">
    <property type="entry name" value="PROTEIN ZGRF1"/>
    <property type="match status" value="1"/>
</dbReference>
<feature type="domain" description="5'-3' DNA helicase ZGRF1-like N-terminal" evidence="2">
    <location>
        <begin position="20"/>
        <end position="100"/>
    </location>
</feature>
<feature type="compositionally biased region" description="Polar residues" evidence="1">
    <location>
        <begin position="110"/>
        <end position="139"/>
    </location>
</feature>
<keyword evidence="4" id="KW-1185">Reference proteome</keyword>
<protein>
    <recommendedName>
        <fullName evidence="2">5'-3' DNA helicase ZGRF1-like N-terminal domain-containing protein</fullName>
    </recommendedName>
</protein>
<dbReference type="Proteomes" id="UP001146351">
    <property type="component" value="Unassembled WGS sequence"/>
</dbReference>
<evidence type="ECO:0000313" key="3">
    <source>
        <dbReference type="EMBL" id="KAJ5182598.1"/>
    </source>
</evidence>
<feature type="region of interest" description="Disordered" evidence="1">
    <location>
        <begin position="105"/>
        <end position="139"/>
    </location>
</feature>
<dbReference type="AlphaFoldDB" id="A0A9W9IQT9"/>
<dbReference type="InterPro" id="IPR052800">
    <property type="entry name" value="DNA_Repair_Helicase_ZGRF1"/>
</dbReference>
<evidence type="ECO:0000256" key="1">
    <source>
        <dbReference type="SAM" id="MobiDB-lite"/>
    </source>
</evidence>
<sequence length="367" mass="40532">MTAPASSARGPSDSPVTASVVKFRCLFTHDLRRKSKRWQDGYLRYHAFNKRVMVYDEQGNFIGDHHWRSGDEVQDGDELELDKGVLIEVGERMSTTQTDLTNLFEKRKSSQGSPSSNTHLSQAARTSTPVRSSGSSQPFRSLNDLLGIRKAPVGHLMSPYEERHHLSSSNTNTALSSGPDRPLKRQKVVVPQPTAINKKKSVSEVVDLTEPERIPSNSNQSRVGLVQEVRRPQESMPSMPPPEKPRKETVPKPHIPNKPGVAKSSSSLPSKPPADVPTKVPDRAPAKDPPSAKPAKGSPPSHHVQEIQDDDWEAPIKNMRVTMQKPRKKLMYSALLPGEKPQKPSPPPRISRAEKTNQPAPKAAATE</sequence>
<reference evidence="3" key="1">
    <citation type="submission" date="2022-11" db="EMBL/GenBank/DDBJ databases">
        <authorList>
            <person name="Petersen C."/>
        </authorList>
    </citation>
    <scope>NUCLEOTIDE SEQUENCE</scope>
    <source>
        <strain evidence="3">IBT 21917</strain>
    </source>
</reference>